<evidence type="ECO:0000256" key="4">
    <source>
        <dbReference type="SAM" id="MobiDB-lite"/>
    </source>
</evidence>
<feature type="compositionally biased region" description="Low complexity" evidence="4">
    <location>
        <begin position="1"/>
        <end position="12"/>
    </location>
</feature>
<proteinExistence type="predicted"/>
<evidence type="ECO:0000256" key="3">
    <source>
        <dbReference type="PROSITE-ProRule" id="PRU00176"/>
    </source>
</evidence>
<evidence type="ECO:0000313" key="7">
    <source>
        <dbReference type="Proteomes" id="UP000305067"/>
    </source>
</evidence>
<evidence type="ECO:0000313" key="6">
    <source>
        <dbReference type="EMBL" id="TFL05841.1"/>
    </source>
</evidence>
<keyword evidence="7" id="KW-1185">Reference proteome</keyword>
<organism evidence="6 7">
    <name type="scientific">Pterulicium gracile</name>
    <dbReference type="NCBI Taxonomy" id="1884261"/>
    <lineage>
        <taxon>Eukaryota</taxon>
        <taxon>Fungi</taxon>
        <taxon>Dikarya</taxon>
        <taxon>Basidiomycota</taxon>
        <taxon>Agaricomycotina</taxon>
        <taxon>Agaricomycetes</taxon>
        <taxon>Agaricomycetidae</taxon>
        <taxon>Agaricales</taxon>
        <taxon>Pleurotineae</taxon>
        <taxon>Pterulaceae</taxon>
        <taxon>Pterulicium</taxon>
    </lineage>
</organism>
<dbReference type="Pfam" id="PF00076">
    <property type="entry name" value="RRM_1"/>
    <property type="match status" value="1"/>
</dbReference>
<feature type="domain" description="RRM" evidence="5">
    <location>
        <begin position="100"/>
        <end position="182"/>
    </location>
</feature>
<dbReference type="OrthoDB" id="439808at2759"/>
<dbReference type="InterPro" id="IPR000504">
    <property type="entry name" value="RRM_dom"/>
</dbReference>
<dbReference type="SMART" id="SM00360">
    <property type="entry name" value="RRM"/>
    <property type="match status" value="2"/>
</dbReference>
<evidence type="ECO:0000256" key="1">
    <source>
        <dbReference type="ARBA" id="ARBA00022737"/>
    </source>
</evidence>
<dbReference type="Proteomes" id="UP000305067">
    <property type="component" value="Unassembled WGS sequence"/>
</dbReference>
<evidence type="ECO:0000256" key="2">
    <source>
        <dbReference type="ARBA" id="ARBA00022884"/>
    </source>
</evidence>
<sequence length="433" mass="46576">MASTSSSSSSSDSEQEPVVSKRTRPAPEDDSSDSDTDSDTDAAPEATEDAPVLSHAEQRKEKKRAAKAAVATTDDAKLPTKKRKLNDGKAEKINPSQRKNSVWVGNMAFKTTTDDLRSFFAGCGEITRIHMPTKPSTRPGGGPENRGFAYVDFATEDAKTLAIARSENPLAGRKLLIKDGKSFEGRPVVENAPGSNLPGTYTKTAQKILKQQKQPPAPTLFLGNLGFNTTEESIKELLNAHRTKPRSAKVAEGEEAEAPDADANWIRKVRMGTFEDSGLCKGFAFVDFSSIENSTSALVNSKNHKLDGRDLVVEYASADAVRRGASRALDGSKTDRPSFDSKRRERQSPRNIRKAKAAPAATGETEEHASQEAPAVAESAPPREDGREFSKHGKTARFAAGPKSRPRPGAALALAKRESAAIIPSKGSKITFD</sequence>
<keyword evidence="2 3" id="KW-0694">RNA-binding</keyword>
<name>A0A5C3QZ94_9AGAR</name>
<keyword evidence="1" id="KW-0677">Repeat</keyword>
<dbReference type="Gene3D" id="3.30.70.330">
    <property type="match status" value="2"/>
</dbReference>
<evidence type="ECO:0000259" key="5">
    <source>
        <dbReference type="PROSITE" id="PS50102"/>
    </source>
</evidence>
<dbReference type="PROSITE" id="PS50102">
    <property type="entry name" value="RRM"/>
    <property type="match status" value="2"/>
</dbReference>
<protein>
    <recommendedName>
        <fullName evidence="5">RRM domain-containing protein</fullName>
    </recommendedName>
</protein>
<dbReference type="GO" id="GO:0003723">
    <property type="term" value="F:RNA binding"/>
    <property type="evidence" value="ECO:0007669"/>
    <property type="project" value="UniProtKB-UniRule"/>
</dbReference>
<feature type="compositionally biased region" description="Acidic residues" evidence="4">
    <location>
        <begin position="28"/>
        <end position="48"/>
    </location>
</feature>
<feature type="region of interest" description="Disordered" evidence="4">
    <location>
        <begin position="1"/>
        <end position="98"/>
    </location>
</feature>
<accession>A0A5C3QZ94</accession>
<dbReference type="InterPro" id="IPR012677">
    <property type="entry name" value="Nucleotide-bd_a/b_plait_sf"/>
</dbReference>
<feature type="region of interest" description="Disordered" evidence="4">
    <location>
        <begin position="324"/>
        <end position="433"/>
    </location>
</feature>
<dbReference type="PANTHER" id="PTHR23236:SF119">
    <property type="entry name" value="NUCLEAR RNA-BINDING PROTEIN SART-3"/>
    <property type="match status" value="1"/>
</dbReference>
<gene>
    <name evidence="6" type="ORF">BDV98DRAFT_542009</name>
</gene>
<dbReference type="EMBL" id="ML178816">
    <property type="protein sequence ID" value="TFL05841.1"/>
    <property type="molecule type" value="Genomic_DNA"/>
</dbReference>
<dbReference type="InterPro" id="IPR035979">
    <property type="entry name" value="RBD_domain_sf"/>
</dbReference>
<dbReference type="AlphaFoldDB" id="A0A5C3QZ94"/>
<dbReference type="PANTHER" id="PTHR23236">
    <property type="entry name" value="EUKARYOTIC TRANSLATION INITIATION FACTOR 4B/4H"/>
    <property type="match status" value="1"/>
</dbReference>
<feature type="domain" description="RRM" evidence="5">
    <location>
        <begin position="218"/>
        <end position="318"/>
    </location>
</feature>
<dbReference type="STRING" id="1884261.A0A5C3QZ94"/>
<dbReference type="SUPFAM" id="SSF54928">
    <property type="entry name" value="RNA-binding domain, RBD"/>
    <property type="match status" value="2"/>
</dbReference>
<feature type="compositionally biased region" description="Basic and acidic residues" evidence="4">
    <location>
        <begin position="381"/>
        <end position="391"/>
    </location>
</feature>
<reference evidence="6 7" key="1">
    <citation type="journal article" date="2019" name="Nat. Ecol. Evol.">
        <title>Megaphylogeny resolves global patterns of mushroom evolution.</title>
        <authorList>
            <person name="Varga T."/>
            <person name="Krizsan K."/>
            <person name="Foldi C."/>
            <person name="Dima B."/>
            <person name="Sanchez-Garcia M."/>
            <person name="Sanchez-Ramirez S."/>
            <person name="Szollosi G.J."/>
            <person name="Szarkandi J.G."/>
            <person name="Papp V."/>
            <person name="Albert L."/>
            <person name="Andreopoulos W."/>
            <person name="Angelini C."/>
            <person name="Antonin V."/>
            <person name="Barry K.W."/>
            <person name="Bougher N.L."/>
            <person name="Buchanan P."/>
            <person name="Buyck B."/>
            <person name="Bense V."/>
            <person name="Catcheside P."/>
            <person name="Chovatia M."/>
            <person name="Cooper J."/>
            <person name="Damon W."/>
            <person name="Desjardin D."/>
            <person name="Finy P."/>
            <person name="Geml J."/>
            <person name="Haridas S."/>
            <person name="Hughes K."/>
            <person name="Justo A."/>
            <person name="Karasinski D."/>
            <person name="Kautmanova I."/>
            <person name="Kiss B."/>
            <person name="Kocsube S."/>
            <person name="Kotiranta H."/>
            <person name="LaButti K.M."/>
            <person name="Lechner B.E."/>
            <person name="Liimatainen K."/>
            <person name="Lipzen A."/>
            <person name="Lukacs Z."/>
            <person name="Mihaltcheva S."/>
            <person name="Morgado L.N."/>
            <person name="Niskanen T."/>
            <person name="Noordeloos M.E."/>
            <person name="Ohm R.A."/>
            <person name="Ortiz-Santana B."/>
            <person name="Ovrebo C."/>
            <person name="Racz N."/>
            <person name="Riley R."/>
            <person name="Savchenko A."/>
            <person name="Shiryaev A."/>
            <person name="Soop K."/>
            <person name="Spirin V."/>
            <person name="Szebenyi C."/>
            <person name="Tomsovsky M."/>
            <person name="Tulloss R.E."/>
            <person name="Uehling J."/>
            <person name="Grigoriev I.V."/>
            <person name="Vagvolgyi C."/>
            <person name="Papp T."/>
            <person name="Martin F.M."/>
            <person name="Miettinen O."/>
            <person name="Hibbett D.S."/>
            <person name="Nagy L.G."/>
        </authorList>
    </citation>
    <scope>NUCLEOTIDE SEQUENCE [LARGE SCALE GENOMIC DNA]</scope>
    <source>
        <strain evidence="6 7">CBS 309.79</strain>
    </source>
</reference>
<feature type="compositionally biased region" description="Basic and acidic residues" evidence="4">
    <location>
        <begin position="330"/>
        <end position="348"/>
    </location>
</feature>